<evidence type="ECO:0000256" key="4">
    <source>
        <dbReference type="SAM" id="SignalP"/>
    </source>
</evidence>
<dbReference type="InterPro" id="IPR002110">
    <property type="entry name" value="Ankyrin_rpt"/>
</dbReference>
<dbReference type="PANTHER" id="PTHR24198:SF165">
    <property type="entry name" value="ANKYRIN REPEAT-CONTAINING PROTEIN-RELATED"/>
    <property type="match status" value="1"/>
</dbReference>
<sequence length="242" mass="25937">MYSSPCKPVFKSRRSFCASLALAALLPGAPRAARADAYRDFFDAIGRNDARQVETLILRGIGTNSADPRLGPALVHAASQRAHDALAALLLSPATNVDARNQAGETALMYAALHGEIATMKLLLSRGAQVNHPGWTPLHYAAGAGQLDAVKLLLEHHAYIDAASANGTTPAMMAARQQKPTVARYLVEQGADPTLVNEAGMDAARYLERNGDTDHAAWMRERAAEFRRRYGTKEAPVPAGAR</sequence>
<feature type="repeat" description="ANK" evidence="3">
    <location>
        <begin position="166"/>
        <end position="198"/>
    </location>
</feature>
<dbReference type="Gene3D" id="1.25.40.20">
    <property type="entry name" value="Ankyrin repeat-containing domain"/>
    <property type="match status" value="3"/>
</dbReference>
<protein>
    <recommendedName>
        <fullName evidence="7">Ankyrin repeat domain-containing protein</fullName>
    </recommendedName>
</protein>
<dbReference type="Pfam" id="PF12796">
    <property type="entry name" value="Ank_2"/>
    <property type="match status" value="1"/>
</dbReference>
<dbReference type="PROSITE" id="PS50297">
    <property type="entry name" value="ANK_REP_REGION"/>
    <property type="match status" value="3"/>
</dbReference>
<dbReference type="AlphaFoldDB" id="A0A7W8HF88"/>
<dbReference type="RefSeq" id="WP_183963738.1">
    <property type="nucleotide sequence ID" value="NZ_BAABEW010000004.1"/>
</dbReference>
<feature type="repeat" description="ANK" evidence="3">
    <location>
        <begin position="133"/>
        <end position="165"/>
    </location>
</feature>
<dbReference type="PROSITE" id="PS50088">
    <property type="entry name" value="ANK_REPEAT"/>
    <property type="match status" value="3"/>
</dbReference>
<dbReference type="SMART" id="SM00248">
    <property type="entry name" value="ANK"/>
    <property type="match status" value="4"/>
</dbReference>
<evidence type="ECO:0000256" key="2">
    <source>
        <dbReference type="ARBA" id="ARBA00023043"/>
    </source>
</evidence>
<dbReference type="Pfam" id="PF13637">
    <property type="entry name" value="Ank_4"/>
    <property type="match status" value="1"/>
</dbReference>
<comment type="caution">
    <text evidence="5">The sequence shown here is derived from an EMBL/GenBank/DDBJ whole genome shotgun (WGS) entry which is preliminary data.</text>
</comment>
<organism evidence="5 6">
    <name type="scientific">Quisquiliibacterium transsilvanicum</name>
    <dbReference type="NCBI Taxonomy" id="1549638"/>
    <lineage>
        <taxon>Bacteria</taxon>
        <taxon>Pseudomonadati</taxon>
        <taxon>Pseudomonadota</taxon>
        <taxon>Betaproteobacteria</taxon>
        <taxon>Burkholderiales</taxon>
        <taxon>Burkholderiaceae</taxon>
        <taxon>Quisquiliibacterium</taxon>
    </lineage>
</organism>
<accession>A0A7W8HF88</accession>
<gene>
    <name evidence="5" type="ORF">HNQ70_000380</name>
</gene>
<keyword evidence="4" id="KW-0732">Signal</keyword>
<dbReference type="SUPFAM" id="SSF48403">
    <property type="entry name" value="Ankyrin repeat"/>
    <property type="match status" value="1"/>
</dbReference>
<keyword evidence="2 3" id="KW-0040">ANK repeat</keyword>
<dbReference type="PRINTS" id="PR01415">
    <property type="entry name" value="ANKYRIN"/>
</dbReference>
<name>A0A7W8HF88_9BURK</name>
<reference evidence="5 6" key="1">
    <citation type="submission" date="2020-08" db="EMBL/GenBank/DDBJ databases">
        <title>Genomic Encyclopedia of Type Strains, Phase IV (KMG-IV): sequencing the most valuable type-strain genomes for metagenomic binning, comparative biology and taxonomic classification.</title>
        <authorList>
            <person name="Goeker M."/>
        </authorList>
    </citation>
    <scope>NUCLEOTIDE SEQUENCE [LARGE SCALE GENOMIC DNA]</scope>
    <source>
        <strain evidence="5 6">DSM 29781</strain>
    </source>
</reference>
<feature type="repeat" description="ANK" evidence="3">
    <location>
        <begin position="103"/>
        <end position="131"/>
    </location>
</feature>
<evidence type="ECO:0000256" key="3">
    <source>
        <dbReference type="PROSITE-ProRule" id="PRU00023"/>
    </source>
</evidence>
<keyword evidence="1" id="KW-0677">Repeat</keyword>
<dbReference type="PANTHER" id="PTHR24198">
    <property type="entry name" value="ANKYRIN REPEAT AND PROTEIN KINASE DOMAIN-CONTAINING PROTEIN"/>
    <property type="match status" value="1"/>
</dbReference>
<evidence type="ECO:0000313" key="5">
    <source>
        <dbReference type="EMBL" id="MBB5270396.1"/>
    </source>
</evidence>
<feature type="chain" id="PRO_5030794244" description="Ankyrin repeat domain-containing protein" evidence="4">
    <location>
        <begin position="24"/>
        <end position="242"/>
    </location>
</feature>
<keyword evidence="6" id="KW-1185">Reference proteome</keyword>
<dbReference type="InterPro" id="IPR036770">
    <property type="entry name" value="Ankyrin_rpt-contain_sf"/>
</dbReference>
<proteinExistence type="predicted"/>
<evidence type="ECO:0008006" key="7">
    <source>
        <dbReference type="Google" id="ProtNLM"/>
    </source>
</evidence>
<dbReference type="Proteomes" id="UP000532440">
    <property type="component" value="Unassembled WGS sequence"/>
</dbReference>
<feature type="signal peptide" evidence="4">
    <location>
        <begin position="1"/>
        <end position="23"/>
    </location>
</feature>
<evidence type="ECO:0000313" key="6">
    <source>
        <dbReference type="Proteomes" id="UP000532440"/>
    </source>
</evidence>
<evidence type="ECO:0000256" key="1">
    <source>
        <dbReference type="ARBA" id="ARBA00022737"/>
    </source>
</evidence>
<dbReference type="EMBL" id="JACHGB010000001">
    <property type="protein sequence ID" value="MBB5270396.1"/>
    <property type="molecule type" value="Genomic_DNA"/>
</dbReference>